<evidence type="ECO:0000256" key="1">
    <source>
        <dbReference type="SAM" id="MobiDB-lite"/>
    </source>
</evidence>
<evidence type="ECO:0000313" key="2">
    <source>
        <dbReference type="EMBL" id="PSR78493.1"/>
    </source>
</evidence>
<dbReference type="EMBL" id="KZ678604">
    <property type="protein sequence ID" value="PSR78493.1"/>
    <property type="molecule type" value="Genomic_DNA"/>
</dbReference>
<evidence type="ECO:0000313" key="3">
    <source>
        <dbReference type="Proteomes" id="UP000241462"/>
    </source>
</evidence>
<accession>A0A2T2ZWL0</accession>
<protein>
    <submittedName>
        <fullName evidence="2">Uncharacterized protein</fullName>
    </submittedName>
</protein>
<dbReference type="AlphaFoldDB" id="A0A2T2ZWL0"/>
<proteinExistence type="predicted"/>
<dbReference type="Proteomes" id="UP000241462">
    <property type="component" value="Unassembled WGS sequence"/>
</dbReference>
<sequence length="248" mass="28158">MVSYHPAKPMVSRSYRLWHLGGFYALVAVDQPSKQHVIFGGGRGERDRHGQFGVSCPSKTNHTHEWNNWSSWRSEAQRVSGIYQAKPSDFLLLAASGRVSDKPNKENERTATVTDSASFSLLSGHLSHRFKDPLRRQSLGPLLLKWGHDRDMGGRRRKKRHTQSPSFRRGPHTRVSGLLCSPGCLMPTHGNERGRDCWRFQRGRGRESVTGGLWGFLFLFSGKSVPAFQSNSIIFLGCFARSCIKYWW</sequence>
<keyword evidence="3" id="KW-1185">Reference proteome</keyword>
<dbReference type="InParanoid" id="A0A2T2ZWL0"/>
<reference evidence="2 3" key="1">
    <citation type="journal article" date="2018" name="Mycol. Prog.">
        <title>Coniella lustricola, a new species from submerged detritus.</title>
        <authorList>
            <person name="Raudabaugh D.B."/>
            <person name="Iturriaga T."/>
            <person name="Carver A."/>
            <person name="Mondo S."/>
            <person name="Pangilinan J."/>
            <person name="Lipzen A."/>
            <person name="He G."/>
            <person name="Amirebrahimi M."/>
            <person name="Grigoriev I.V."/>
            <person name="Miller A.N."/>
        </authorList>
    </citation>
    <scope>NUCLEOTIDE SEQUENCE [LARGE SCALE GENOMIC DNA]</scope>
    <source>
        <strain evidence="2 3">B22-T-1</strain>
    </source>
</reference>
<feature type="region of interest" description="Disordered" evidence="1">
    <location>
        <begin position="150"/>
        <end position="174"/>
    </location>
</feature>
<name>A0A2T2ZWL0_9PEZI</name>
<gene>
    <name evidence="2" type="ORF">BD289DRAFT_121820</name>
</gene>
<organism evidence="2 3">
    <name type="scientific">Coniella lustricola</name>
    <dbReference type="NCBI Taxonomy" id="2025994"/>
    <lineage>
        <taxon>Eukaryota</taxon>
        <taxon>Fungi</taxon>
        <taxon>Dikarya</taxon>
        <taxon>Ascomycota</taxon>
        <taxon>Pezizomycotina</taxon>
        <taxon>Sordariomycetes</taxon>
        <taxon>Sordariomycetidae</taxon>
        <taxon>Diaporthales</taxon>
        <taxon>Schizoparmaceae</taxon>
        <taxon>Coniella</taxon>
    </lineage>
</organism>